<dbReference type="AlphaFoldDB" id="A0A2G8SMH5"/>
<feature type="compositionally biased region" description="Polar residues" evidence="1">
    <location>
        <begin position="30"/>
        <end position="42"/>
    </location>
</feature>
<comment type="caution">
    <text evidence="2">The sequence shown here is derived from an EMBL/GenBank/DDBJ whole genome shotgun (WGS) entry which is preliminary data.</text>
</comment>
<dbReference type="Proteomes" id="UP000230002">
    <property type="component" value="Unassembled WGS sequence"/>
</dbReference>
<gene>
    <name evidence="2" type="ORF">GSI_02736</name>
</gene>
<dbReference type="OrthoDB" id="3058642at2759"/>
<feature type="region of interest" description="Disordered" evidence="1">
    <location>
        <begin position="1"/>
        <end position="54"/>
    </location>
</feature>
<proteinExistence type="predicted"/>
<name>A0A2G8SMH5_9APHY</name>
<evidence type="ECO:0000313" key="3">
    <source>
        <dbReference type="Proteomes" id="UP000230002"/>
    </source>
</evidence>
<accession>A0A2G8SMH5</accession>
<reference evidence="2 3" key="1">
    <citation type="journal article" date="2015" name="Sci. Rep.">
        <title>Chromosome-level genome map provides insights into diverse defense mechanisms in the medicinal fungus Ganoderma sinense.</title>
        <authorList>
            <person name="Zhu Y."/>
            <person name="Xu J."/>
            <person name="Sun C."/>
            <person name="Zhou S."/>
            <person name="Xu H."/>
            <person name="Nelson D.R."/>
            <person name="Qian J."/>
            <person name="Song J."/>
            <person name="Luo H."/>
            <person name="Xiang L."/>
            <person name="Li Y."/>
            <person name="Xu Z."/>
            <person name="Ji A."/>
            <person name="Wang L."/>
            <person name="Lu S."/>
            <person name="Hayward A."/>
            <person name="Sun W."/>
            <person name="Li X."/>
            <person name="Schwartz D.C."/>
            <person name="Wang Y."/>
            <person name="Chen S."/>
        </authorList>
    </citation>
    <scope>NUCLEOTIDE SEQUENCE [LARGE SCALE GENOMIC DNA]</scope>
    <source>
        <strain evidence="2 3">ZZ0214-1</strain>
    </source>
</reference>
<evidence type="ECO:0000313" key="2">
    <source>
        <dbReference type="EMBL" id="PIL34949.1"/>
    </source>
</evidence>
<evidence type="ECO:0000256" key="1">
    <source>
        <dbReference type="SAM" id="MobiDB-lite"/>
    </source>
</evidence>
<protein>
    <submittedName>
        <fullName evidence="2">Uncharacterized protein</fullName>
    </submittedName>
</protein>
<feature type="compositionally biased region" description="Basic and acidic residues" evidence="1">
    <location>
        <begin position="1"/>
        <end position="12"/>
    </location>
</feature>
<keyword evidence="3" id="KW-1185">Reference proteome</keyword>
<sequence length="227" mass="25195">MAGRTDYKKGESHFPSSLPPESSAYMRPTKSGQQVPEEQPSSRGRGVIRFRERVERPLQSARPLEVDRVQSSPRLLEQVQQFEALSGLVQDQRTPSLCVNFAKTYPQRPSEPLPSSPVVDRLRAVLAQAAPLPAYGLEEYGQEIEGLSRTCHRPDVWTYDWSNDYLQKLFSALNDVIRIRKPAKPSTSGGNPVGGVRQVVVSARSQAAAPRRIAQLIACTNKGPSFQ</sequence>
<organism evidence="2 3">
    <name type="scientific">Ganoderma sinense ZZ0214-1</name>
    <dbReference type="NCBI Taxonomy" id="1077348"/>
    <lineage>
        <taxon>Eukaryota</taxon>
        <taxon>Fungi</taxon>
        <taxon>Dikarya</taxon>
        <taxon>Basidiomycota</taxon>
        <taxon>Agaricomycotina</taxon>
        <taxon>Agaricomycetes</taxon>
        <taxon>Polyporales</taxon>
        <taxon>Polyporaceae</taxon>
        <taxon>Ganoderma</taxon>
    </lineage>
</organism>
<dbReference type="EMBL" id="AYKW01000004">
    <property type="protein sequence ID" value="PIL34949.1"/>
    <property type="molecule type" value="Genomic_DNA"/>
</dbReference>